<reference evidence="1" key="1">
    <citation type="submission" date="2020-05" db="EMBL/GenBank/DDBJ databases">
        <authorList>
            <person name="Chiriac C."/>
            <person name="Salcher M."/>
            <person name="Ghai R."/>
            <person name="Kavagutti S V."/>
        </authorList>
    </citation>
    <scope>NUCLEOTIDE SEQUENCE</scope>
</reference>
<proteinExistence type="predicted"/>
<protein>
    <submittedName>
        <fullName evidence="1">Unannotated protein</fullName>
    </submittedName>
</protein>
<organism evidence="1">
    <name type="scientific">freshwater metagenome</name>
    <dbReference type="NCBI Taxonomy" id="449393"/>
    <lineage>
        <taxon>unclassified sequences</taxon>
        <taxon>metagenomes</taxon>
        <taxon>ecological metagenomes</taxon>
    </lineage>
</organism>
<accession>A0A6J6LMS7</accession>
<name>A0A6J6LMS7_9ZZZZ</name>
<dbReference type="EMBL" id="CAEZWW010000011">
    <property type="protein sequence ID" value="CAB4663081.1"/>
    <property type="molecule type" value="Genomic_DNA"/>
</dbReference>
<sequence>MSDGGSGDVFRALFGTGRIVSTRECGVLVANGLRRGKC</sequence>
<dbReference type="AlphaFoldDB" id="A0A6J6LMS7"/>
<evidence type="ECO:0000313" key="1">
    <source>
        <dbReference type="EMBL" id="CAB4663081.1"/>
    </source>
</evidence>
<gene>
    <name evidence="1" type="ORF">UFOPK2310_00187</name>
</gene>